<dbReference type="InterPro" id="IPR045030">
    <property type="entry name" value="LYSM1-4"/>
</dbReference>
<accession>A0AAW0GHJ2</accession>
<gene>
    <name evidence="3" type="ORF">QCA50_003840</name>
</gene>
<dbReference type="Pfam" id="PF01476">
    <property type="entry name" value="LysM"/>
    <property type="match status" value="1"/>
</dbReference>
<dbReference type="EMBL" id="JASBNA010000004">
    <property type="protein sequence ID" value="KAK7692216.1"/>
    <property type="molecule type" value="Genomic_DNA"/>
</dbReference>
<dbReference type="Proteomes" id="UP001385951">
    <property type="component" value="Unassembled WGS sequence"/>
</dbReference>
<dbReference type="Gene3D" id="3.10.350.10">
    <property type="entry name" value="LysM domain"/>
    <property type="match status" value="1"/>
</dbReference>
<feature type="compositionally biased region" description="Polar residues" evidence="1">
    <location>
        <begin position="90"/>
        <end position="99"/>
    </location>
</feature>
<sequence length="490" mass="53315">MLPRNNGELISLGSGDSPDSLYYNPFAGHSESSFTSAVKLSKSRAETRPIHRRRGSESAARKDRGFDIPIDEDEEHSGSNSHVRWKTEDNASTQPTSATDTHPLAIWASSSNNGQNSLNGSRTRINSILNRPEPFHSGSAESSVFYDGLSSAVPDRGVAEKIVIVHQVAQKDSLAGVALKYGISLADLRRANQMWTSDSIHLRKVLYIPLDKSHRAKEIMIMLSEKEKDETAASPGTGPDVAERSFPEHNLTIRRVPASHLSFFPTNSDAALDNAASFLTLPRSNRVRKPSSETGLSDRLSSPIPPATGMYTTRSLPTSSGGSPSTGTQIRTHIASLFNALPIAPSTRENLISRLSLDSGASTPSQYSEEQDHELEDVRKTRRSSTNTHSRYLSNPDPAHPISFPFPDHPVGGQSLELQPVHSSQVSPRRLPRSSSSALHTPNAGGHIGRAEYLLQDTRQPRTEVVRTAQLEPSPAMQVPLKGRDRNGAG</sequence>
<dbReference type="AlphaFoldDB" id="A0AAW0GHJ2"/>
<organism evidence="3 4">
    <name type="scientific">Cerrena zonata</name>
    <dbReference type="NCBI Taxonomy" id="2478898"/>
    <lineage>
        <taxon>Eukaryota</taxon>
        <taxon>Fungi</taxon>
        <taxon>Dikarya</taxon>
        <taxon>Basidiomycota</taxon>
        <taxon>Agaricomycotina</taxon>
        <taxon>Agaricomycetes</taxon>
        <taxon>Polyporales</taxon>
        <taxon>Cerrenaceae</taxon>
        <taxon>Cerrena</taxon>
    </lineage>
</organism>
<feature type="region of interest" description="Disordered" evidence="1">
    <location>
        <begin position="226"/>
        <end position="246"/>
    </location>
</feature>
<feature type="compositionally biased region" description="Basic and acidic residues" evidence="1">
    <location>
        <begin position="43"/>
        <end position="66"/>
    </location>
</feature>
<dbReference type="PANTHER" id="PTHR20932">
    <property type="entry name" value="LYSM AND PUTATIVE PEPTIDOGLYCAN-BINDING DOMAIN-CONTAINING PROTEIN"/>
    <property type="match status" value="1"/>
</dbReference>
<feature type="region of interest" description="Disordered" evidence="1">
    <location>
        <begin position="1"/>
        <end position="99"/>
    </location>
</feature>
<protein>
    <recommendedName>
        <fullName evidence="2">LysM domain-containing protein</fullName>
    </recommendedName>
</protein>
<dbReference type="PANTHER" id="PTHR20932:SF8">
    <property type="entry name" value="LD22649P"/>
    <property type="match status" value="1"/>
</dbReference>
<feature type="compositionally biased region" description="Polar residues" evidence="1">
    <location>
        <begin position="359"/>
        <end position="368"/>
    </location>
</feature>
<dbReference type="SUPFAM" id="SSF54106">
    <property type="entry name" value="LysM domain"/>
    <property type="match status" value="1"/>
</dbReference>
<evidence type="ECO:0000259" key="2">
    <source>
        <dbReference type="PROSITE" id="PS51782"/>
    </source>
</evidence>
<dbReference type="PROSITE" id="PS51782">
    <property type="entry name" value="LYSM"/>
    <property type="match status" value="1"/>
</dbReference>
<feature type="region of interest" description="Disordered" evidence="1">
    <location>
        <begin position="286"/>
        <end position="328"/>
    </location>
</feature>
<dbReference type="InterPro" id="IPR036779">
    <property type="entry name" value="LysM_dom_sf"/>
</dbReference>
<proteinExistence type="predicted"/>
<dbReference type="InterPro" id="IPR018392">
    <property type="entry name" value="LysM"/>
</dbReference>
<feature type="compositionally biased region" description="Polar residues" evidence="1">
    <location>
        <begin position="384"/>
        <end position="393"/>
    </location>
</feature>
<name>A0AAW0GHJ2_9APHY</name>
<dbReference type="CDD" id="cd00118">
    <property type="entry name" value="LysM"/>
    <property type="match status" value="1"/>
</dbReference>
<feature type="domain" description="LysM" evidence="2">
    <location>
        <begin position="164"/>
        <end position="208"/>
    </location>
</feature>
<reference evidence="3 4" key="1">
    <citation type="submission" date="2022-09" db="EMBL/GenBank/DDBJ databases">
        <authorList>
            <person name="Palmer J.M."/>
        </authorList>
    </citation>
    <scope>NUCLEOTIDE SEQUENCE [LARGE SCALE GENOMIC DNA]</scope>
    <source>
        <strain evidence="3 4">DSM 7382</strain>
    </source>
</reference>
<feature type="compositionally biased region" description="Low complexity" evidence="1">
    <location>
        <begin position="312"/>
        <end position="328"/>
    </location>
</feature>
<evidence type="ECO:0000313" key="4">
    <source>
        <dbReference type="Proteomes" id="UP001385951"/>
    </source>
</evidence>
<comment type="caution">
    <text evidence="3">The sequence shown here is derived from an EMBL/GenBank/DDBJ whole genome shotgun (WGS) entry which is preliminary data.</text>
</comment>
<evidence type="ECO:0000313" key="3">
    <source>
        <dbReference type="EMBL" id="KAK7692216.1"/>
    </source>
</evidence>
<feature type="region of interest" description="Disordered" evidence="1">
    <location>
        <begin position="359"/>
        <end position="450"/>
    </location>
</feature>
<evidence type="ECO:0000256" key="1">
    <source>
        <dbReference type="SAM" id="MobiDB-lite"/>
    </source>
</evidence>
<dbReference type="SMART" id="SM00257">
    <property type="entry name" value="LysM"/>
    <property type="match status" value="1"/>
</dbReference>
<keyword evidence="4" id="KW-1185">Reference proteome</keyword>
<feature type="compositionally biased region" description="Low complexity" evidence="1">
    <location>
        <begin position="423"/>
        <end position="437"/>
    </location>
</feature>
<feature type="region of interest" description="Disordered" evidence="1">
    <location>
        <begin position="468"/>
        <end position="490"/>
    </location>
</feature>